<evidence type="ECO:0000256" key="5">
    <source>
        <dbReference type="ARBA" id="ARBA00023136"/>
    </source>
</evidence>
<dbReference type="PANTHER" id="PTHR13019:SF7">
    <property type="entry name" value="GOLGI APPARATUS MEMBRANE PROTEIN TVP23"/>
    <property type="match status" value="1"/>
</dbReference>
<evidence type="ECO:0000256" key="2">
    <source>
        <dbReference type="ARBA" id="ARBA00005467"/>
    </source>
</evidence>
<gene>
    <name evidence="7" type="ORF">CBRE1094_LOCUS35757</name>
</gene>
<keyword evidence="3 6" id="KW-0812">Transmembrane</keyword>
<protein>
    <recommendedName>
        <fullName evidence="6">Golgi apparatus membrane protein TVP23 homolog</fullName>
    </recommendedName>
</protein>
<evidence type="ECO:0000256" key="1">
    <source>
        <dbReference type="ARBA" id="ARBA00004141"/>
    </source>
</evidence>
<feature type="transmembrane region" description="Helical" evidence="6">
    <location>
        <begin position="121"/>
        <end position="142"/>
    </location>
</feature>
<name>A0A7S2N7K1_9EUKA</name>
<dbReference type="InterPro" id="IPR008564">
    <property type="entry name" value="TVP23-like"/>
</dbReference>
<organism evidence="7">
    <name type="scientific">Haptolina brevifila</name>
    <dbReference type="NCBI Taxonomy" id="156173"/>
    <lineage>
        <taxon>Eukaryota</taxon>
        <taxon>Haptista</taxon>
        <taxon>Haptophyta</taxon>
        <taxon>Prymnesiophyceae</taxon>
        <taxon>Prymnesiales</taxon>
        <taxon>Prymnesiaceae</taxon>
        <taxon>Haptolina</taxon>
    </lineage>
</organism>
<proteinExistence type="inferred from homology"/>
<accession>A0A7S2N7K1</accession>
<evidence type="ECO:0000313" key="7">
    <source>
        <dbReference type="EMBL" id="CAD9524771.1"/>
    </source>
</evidence>
<sequence length="210" mass="23063">MSFEGGAFGKDPESEQKSILGRASEIAQGLNHPVAAFFHLIFKSLALLVYMFGTWFSSSFVNLFVCCVLLLAFDFWTVKNVSGRLMVGLRWWSEIREDGTTTWKFEAREEGLTSTTLDIGVFWIGLFTPGVLWGLLAFGSLLRFNFEWLLLILTALSLSMANIVGYVRCKQDARSKIAAGLQGLVSRTGMNATMGRALQSAAGSAFGFGS</sequence>
<evidence type="ECO:0000256" key="3">
    <source>
        <dbReference type="ARBA" id="ARBA00022692"/>
    </source>
</evidence>
<feature type="transmembrane region" description="Helical" evidence="6">
    <location>
        <begin position="59"/>
        <end position="78"/>
    </location>
</feature>
<keyword evidence="5 6" id="KW-0472">Membrane</keyword>
<keyword evidence="4 6" id="KW-1133">Transmembrane helix</keyword>
<evidence type="ECO:0000256" key="6">
    <source>
        <dbReference type="RuleBase" id="RU361206"/>
    </source>
</evidence>
<reference evidence="7" key="1">
    <citation type="submission" date="2021-01" db="EMBL/GenBank/DDBJ databases">
        <authorList>
            <person name="Corre E."/>
            <person name="Pelletier E."/>
            <person name="Niang G."/>
            <person name="Scheremetjew M."/>
            <person name="Finn R."/>
            <person name="Kale V."/>
            <person name="Holt S."/>
            <person name="Cochrane G."/>
            <person name="Meng A."/>
            <person name="Brown T."/>
            <person name="Cohen L."/>
        </authorList>
    </citation>
    <scope>NUCLEOTIDE SEQUENCE</scope>
    <source>
        <strain evidence="7">UTEX LB 985</strain>
    </source>
</reference>
<comment type="similarity">
    <text evidence="2 6">Belongs to the TVP23 family.</text>
</comment>
<dbReference type="Pfam" id="PF05832">
    <property type="entry name" value="DUF846"/>
    <property type="match status" value="1"/>
</dbReference>
<comment type="subcellular location">
    <subcellularLocation>
        <location evidence="1 6">Membrane</location>
        <topology evidence="1 6">Multi-pass membrane protein</topology>
    </subcellularLocation>
</comment>
<dbReference type="GO" id="GO:0000139">
    <property type="term" value="C:Golgi membrane"/>
    <property type="evidence" value="ECO:0007669"/>
    <property type="project" value="TreeGrafter"/>
</dbReference>
<feature type="transmembrane region" description="Helical" evidence="6">
    <location>
        <begin position="34"/>
        <end position="53"/>
    </location>
</feature>
<dbReference type="GO" id="GO:0009306">
    <property type="term" value="P:protein secretion"/>
    <property type="evidence" value="ECO:0007669"/>
    <property type="project" value="TreeGrafter"/>
</dbReference>
<dbReference type="EMBL" id="HBGU01065608">
    <property type="protein sequence ID" value="CAD9524771.1"/>
    <property type="molecule type" value="Transcribed_RNA"/>
</dbReference>
<evidence type="ECO:0000256" key="4">
    <source>
        <dbReference type="ARBA" id="ARBA00022989"/>
    </source>
</evidence>
<dbReference type="GO" id="GO:0016192">
    <property type="term" value="P:vesicle-mediated transport"/>
    <property type="evidence" value="ECO:0007669"/>
    <property type="project" value="TreeGrafter"/>
</dbReference>
<dbReference type="AlphaFoldDB" id="A0A7S2N7K1"/>
<dbReference type="PANTHER" id="PTHR13019">
    <property type="entry name" value="GOLGI APPARATUS MEMBRANE PROTEIN TVP23"/>
    <property type="match status" value="1"/>
</dbReference>
<feature type="transmembrane region" description="Helical" evidence="6">
    <location>
        <begin position="148"/>
        <end position="167"/>
    </location>
</feature>